<evidence type="ECO:0000313" key="2">
    <source>
        <dbReference type="EMBL" id="PMD18064.1"/>
    </source>
</evidence>
<feature type="compositionally biased region" description="Acidic residues" evidence="1">
    <location>
        <begin position="282"/>
        <end position="295"/>
    </location>
</feature>
<evidence type="ECO:0008006" key="4">
    <source>
        <dbReference type="Google" id="ProtNLM"/>
    </source>
</evidence>
<feature type="region of interest" description="Disordered" evidence="1">
    <location>
        <begin position="359"/>
        <end position="431"/>
    </location>
</feature>
<sequence length="491" mass="54385">MSFGYSVGDAVALVQLAWNTYQGAKKACGEYDELTSAVGSVHQVLQRLQRDLANPESLLNRANDDRRQELSDLGSGCEQILKIMSTIVSKYNTLAEQKRSPKKMWKRIQFGNGEMHDLADLRSKLSMHTSAIVVSLQMCSLGSQGRMEKQLNSVGGELEGLTGKVDLLVANIASKSSDGTVWTSYEDDDKAFWRELRRGLVKEGYRSSVLHKHKHLIKNYVVELGNRGVFDVEGDILIIDKEDGDMEEEISASKKTSQSLNSDVQEDTVVEDDSEPSGNLEFEPEPWDDSDEENLALEAINGSSQISSGDPRTNSDPASTESVRTLNKSSHRDAEESFTLRLKPVDSEATKEAGILIVEDKNSSLDREKEQSTHATKTKTAEINSDGERNSQDTTTSKLPLFGSIKPEISRPTQESEDGDPSIVSSESRRGKEQFTCKQDPACVRPDYGSPDSVSNKNALNDPCGYIKFTDCLARKFCFPFCLVDTWPNDL</sequence>
<name>A0A2J6PVN0_9HELO</name>
<dbReference type="EMBL" id="KZ613496">
    <property type="protein sequence ID" value="PMD18064.1"/>
    <property type="molecule type" value="Genomic_DNA"/>
</dbReference>
<dbReference type="AlphaFoldDB" id="A0A2J6PVN0"/>
<feature type="compositionally biased region" description="Polar residues" evidence="1">
    <location>
        <begin position="253"/>
        <end position="263"/>
    </location>
</feature>
<gene>
    <name evidence="2" type="ORF">NA56DRAFT_257750</name>
</gene>
<dbReference type="OrthoDB" id="7464126at2759"/>
<reference evidence="2 3" key="1">
    <citation type="submission" date="2016-05" db="EMBL/GenBank/DDBJ databases">
        <title>A degradative enzymes factory behind the ericoid mycorrhizal symbiosis.</title>
        <authorList>
            <consortium name="DOE Joint Genome Institute"/>
            <person name="Martino E."/>
            <person name="Morin E."/>
            <person name="Grelet G."/>
            <person name="Kuo A."/>
            <person name="Kohler A."/>
            <person name="Daghino S."/>
            <person name="Barry K."/>
            <person name="Choi C."/>
            <person name="Cichocki N."/>
            <person name="Clum A."/>
            <person name="Copeland A."/>
            <person name="Hainaut M."/>
            <person name="Haridas S."/>
            <person name="Labutti K."/>
            <person name="Lindquist E."/>
            <person name="Lipzen A."/>
            <person name="Khouja H.-R."/>
            <person name="Murat C."/>
            <person name="Ohm R."/>
            <person name="Olson A."/>
            <person name="Spatafora J."/>
            <person name="Veneault-Fourrey C."/>
            <person name="Henrissat B."/>
            <person name="Grigoriev I."/>
            <person name="Martin F."/>
            <person name="Perotto S."/>
        </authorList>
    </citation>
    <scope>NUCLEOTIDE SEQUENCE [LARGE SCALE GENOMIC DNA]</scope>
    <source>
        <strain evidence="2 3">UAMH 7357</strain>
    </source>
</reference>
<feature type="compositionally biased region" description="Acidic residues" evidence="1">
    <location>
        <begin position="264"/>
        <end position="275"/>
    </location>
</feature>
<accession>A0A2J6PVN0</accession>
<organism evidence="2 3">
    <name type="scientific">Hyaloscypha hepaticicola</name>
    <dbReference type="NCBI Taxonomy" id="2082293"/>
    <lineage>
        <taxon>Eukaryota</taxon>
        <taxon>Fungi</taxon>
        <taxon>Dikarya</taxon>
        <taxon>Ascomycota</taxon>
        <taxon>Pezizomycotina</taxon>
        <taxon>Leotiomycetes</taxon>
        <taxon>Helotiales</taxon>
        <taxon>Hyaloscyphaceae</taxon>
        <taxon>Hyaloscypha</taxon>
    </lineage>
</organism>
<dbReference type="STRING" id="1745343.A0A2J6PVN0"/>
<feature type="compositionally biased region" description="Basic and acidic residues" evidence="1">
    <location>
        <begin position="359"/>
        <end position="372"/>
    </location>
</feature>
<evidence type="ECO:0000256" key="1">
    <source>
        <dbReference type="SAM" id="MobiDB-lite"/>
    </source>
</evidence>
<feature type="region of interest" description="Disordered" evidence="1">
    <location>
        <begin position="248"/>
        <end position="343"/>
    </location>
</feature>
<keyword evidence="3" id="KW-1185">Reference proteome</keyword>
<evidence type="ECO:0000313" key="3">
    <source>
        <dbReference type="Proteomes" id="UP000235672"/>
    </source>
</evidence>
<feature type="compositionally biased region" description="Polar residues" evidence="1">
    <location>
        <begin position="301"/>
        <end position="328"/>
    </location>
</feature>
<proteinExistence type="predicted"/>
<protein>
    <recommendedName>
        <fullName evidence="4">Fungal N-terminal domain-containing protein</fullName>
    </recommendedName>
</protein>
<dbReference type="Proteomes" id="UP000235672">
    <property type="component" value="Unassembled WGS sequence"/>
</dbReference>